<gene>
    <name evidence="2" type="ORF">CCAP1982_LOCUS4994</name>
</gene>
<reference evidence="2" key="1">
    <citation type="submission" date="2020-11" db="EMBL/GenBank/DDBJ databases">
        <authorList>
            <person name="Whitehead M."/>
        </authorList>
    </citation>
    <scope>NUCLEOTIDE SEQUENCE</scope>
    <source>
        <strain evidence="2">EGII</strain>
    </source>
</reference>
<feature type="compositionally biased region" description="Polar residues" evidence="1">
    <location>
        <begin position="31"/>
        <end position="41"/>
    </location>
</feature>
<feature type="region of interest" description="Disordered" evidence="1">
    <location>
        <begin position="1"/>
        <end position="48"/>
    </location>
</feature>
<dbReference type="AlphaFoldDB" id="A0A811UFJ0"/>
<sequence length="95" mass="11004">MQIGCAASNIKNTQQQQQQQQQQSQEEALRQHNSQRNGHNTRTFDELPQKPEILINILPVGSRTWPGLANTTTNNTRGWWVHTKRKASAYKRRPK</sequence>
<dbReference type="Proteomes" id="UP000606786">
    <property type="component" value="Unassembled WGS sequence"/>
</dbReference>
<accession>A0A811UFJ0</accession>
<evidence type="ECO:0000313" key="3">
    <source>
        <dbReference type="Proteomes" id="UP000606786"/>
    </source>
</evidence>
<dbReference type="EMBL" id="CAJHJT010000001">
    <property type="protein sequence ID" value="CAD6996315.1"/>
    <property type="molecule type" value="Genomic_DNA"/>
</dbReference>
<evidence type="ECO:0000256" key="1">
    <source>
        <dbReference type="SAM" id="MobiDB-lite"/>
    </source>
</evidence>
<name>A0A811UFJ0_CERCA</name>
<feature type="compositionally biased region" description="Low complexity" evidence="1">
    <location>
        <begin position="14"/>
        <end position="25"/>
    </location>
</feature>
<organism evidence="2 3">
    <name type="scientific">Ceratitis capitata</name>
    <name type="common">Mediterranean fruit fly</name>
    <name type="synonym">Tephritis capitata</name>
    <dbReference type="NCBI Taxonomy" id="7213"/>
    <lineage>
        <taxon>Eukaryota</taxon>
        <taxon>Metazoa</taxon>
        <taxon>Ecdysozoa</taxon>
        <taxon>Arthropoda</taxon>
        <taxon>Hexapoda</taxon>
        <taxon>Insecta</taxon>
        <taxon>Pterygota</taxon>
        <taxon>Neoptera</taxon>
        <taxon>Endopterygota</taxon>
        <taxon>Diptera</taxon>
        <taxon>Brachycera</taxon>
        <taxon>Muscomorpha</taxon>
        <taxon>Tephritoidea</taxon>
        <taxon>Tephritidae</taxon>
        <taxon>Ceratitis</taxon>
        <taxon>Ceratitis</taxon>
    </lineage>
</organism>
<comment type="caution">
    <text evidence="2">The sequence shown here is derived from an EMBL/GenBank/DDBJ whole genome shotgun (WGS) entry which is preliminary data.</text>
</comment>
<protein>
    <submittedName>
        <fullName evidence="2">(Mediterranean fruit fly) hypothetical protein</fullName>
    </submittedName>
</protein>
<proteinExistence type="predicted"/>
<evidence type="ECO:0000313" key="2">
    <source>
        <dbReference type="EMBL" id="CAD6996315.1"/>
    </source>
</evidence>
<keyword evidence="3" id="KW-1185">Reference proteome</keyword>